<dbReference type="CDD" id="cd16277">
    <property type="entry name" value="metallo-hydrolase-like_MBL-fold"/>
    <property type="match status" value="1"/>
</dbReference>
<evidence type="ECO:0000256" key="2">
    <source>
        <dbReference type="ARBA" id="ARBA00022723"/>
    </source>
</evidence>
<dbReference type="OrthoDB" id="5443440at2"/>
<dbReference type="AlphaFoldDB" id="A0A085GAE5"/>
<comment type="caution">
    <text evidence="6">The sequence shown here is derived from an EMBL/GenBank/DDBJ whole genome shotgun (WGS) entry which is preliminary data.</text>
</comment>
<dbReference type="PANTHER" id="PTHR42978:SF6">
    <property type="entry name" value="QUORUM-QUENCHING LACTONASE YTNP-RELATED"/>
    <property type="match status" value="1"/>
</dbReference>
<dbReference type="RefSeq" id="WP_034791088.1">
    <property type="nucleotide sequence ID" value="NZ_JMPJ01000053.1"/>
</dbReference>
<dbReference type="InterPro" id="IPR001279">
    <property type="entry name" value="Metallo-B-lactamas"/>
</dbReference>
<feature type="domain" description="Metallo-beta-lactamase" evidence="5">
    <location>
        <begin position="63"/>
        <end position="277"/>
    </location>
</feature>
<dbReference type="Proteomes" id="UP000028640">
    <property type="component" value="Unassembled WGS sequence"/>
</dbReference>
<dbReference type="SUPFAM" id="SSF56281">
    <property type="entry name" value="Metallo-hydrolase/oxidoreductase"/>
    <property type="match status" value="1"/>
</dbReference>
<sequence length="300" mass="33828">MKRTNNVFHVGDLTITRLDELTLTGTAPEVLFVGDWQPEALEQHRHWLSPQNFDFASGKLIQSTHAWLVQSPHFTLLVDTASGNDKERPNKPIFHRLQTDFLAQLERAGVAPESVDYVLLTHLHVDHVGWNTRLLDGKWQPTFPNATYFFSQTEAQFYGDSESDNPAVVGNRQVFADSVQPIIDAGQFQLVPAGGGEVLEGIRFTPTPGHSIDHMSISIESQGEEAFFAGDLLHHPLQVYYPELNSMYCDFEGIARASRLWALHHAADKRVTWFSTHFADSSVGRVTQRGNDFQWTFLQA</sequence>
<dbReference type="GO" id="GO:0046872">
    <property type="term" value="F:metal ion binding"/>
    <property type="evidence" value="ECO:0007669"/>
    <property type="project" value="UniProtKB-KW"/>
</dbReference>
<evidence type="ECO:0000259" key="5">
    <source>
        <dbReference type="SMART" id="SM00849"/>
    </source>
</evidence>
<comment type="similarity">
    <text evidence="1">Belongs to the metallo-beta-lactamase superfamily.</text>
</comment>
<evidence type="ECO:0000256" key="1">
    <source>
        <dbReference type="ARBA" id="ARBA00007749"/>
    </source>
</evidence>
<evidence type="ECO:0000313" key="7">
    <source>
        <dbReference type="Proteomes" id="UP000028640"/>
    </source>
</evidence>
<protein>
    <submittedName>
        <fullName evidence="6">Beta-lactamase</fullName>
        <ecNumber evidence="6">3.-.-.-</ecNumber>
    </submittedName>
</protein>
<dbReference type="Pfam" id="PF00753">
    <property type="entry name" value="Lactamase_B"/>
    <property type="match status" value="1"/>
</dbReference>
<dbReference type="Gene3D" id="3.60.15.10">
    <property type="entry name" value="Ribonuclease Z/Hydroxyacylglutathione hydrolase-like"/>
    <property type="match status" value="1"/>
</dbReference>
<keyword evidence="3 6" id="KW-0378">Hydrolase</keyword>
<dbReference type="eggNOG" id="COG0491">
    <property type="taxonomic scope" value="Bacteria"/>
</dbReference>
<dbReference type="EC" id="3.-.-.-" evidence="6"/>
<dbReference type="GeneID" id="78380350"/>
<name>A0A085GAE5_EWIA3</name>
<dbReference type="PANTHER" id="PTHR42978">
    <property type="entry name" value="QUORUM-QUENCHING LACTONASE YTNP-RELATED-RELATED"/>
    <property type="match status" value="1"/>
</dbReference>
<organism evidence="6 7">
    <name type="scientific">Ewingella americana (strain ATCC 33852 / DSM 4580 / CCUG 14506 / JCM 5911 / LMG 7869 / NCTC 12157 / CDC 1468-78)</name>
    <dbReference type="NCBI Taxonomy" id="910964"/>
    <lineage>
        <taxon>Bacteria</taxon>
        <taxon>Pseudomonadati</taxon>
        <taxon>Pseudomonadota</taxon>
        <taxon>Gammaproteobacteria</taxon>
        <taxon>Enterobacterales</taxon>
        <taxon>Yersiniaceae</taxon>
        <taxon>Ewingella</taxon>
    </lineage>
</organism>
<dbReference type="STRING" id="910964.GEAM_2010"/>
<dbReference type="SMART" id="SM00849">
    <property type="entry name" value="Lactamase_B"/>
    <property type="match status" value="1"/>
</dbReference>
<gene>
    <name evidence="6" type="ORF">GEAM_2010</name>
</gene>
<reference evidence="6 7" key="1">
    <citation type="submission" date="2014-05" db="EMBL/GenBank/DDBJ databases">
        <title>ATOL: Assembling a taxonomically balanced genome-scale reconstruction of the evolutionary history of the Enterobacteriaceae.</title>
        <authorList>
            <person name="Plunkett G.III."/>
            <person name="Neeno-Eckwall E.C."/>
            <person name="Glasner J.D."/>
            <person name="Perna N.T."/>
        </authorList>
    </citation>
    <scope>NUCLEOTIDE SEQUENCE [LARGE SCALE GENOMIC DNA]</scope>
    <source>
        <strain evidence="6 7">ATCC 33852</strain>
    </source>
</reference>
<keyword evidence="7" id="KW-1185">Reference proteome</keyword>
<keyword evidence="4" id="KW-0862">Zinc</keyword>
<proteinExistence type="inferred from homology"/>
<dbReference type="GO" id="GO:0016787">
    <property type="term" value="F:hydrolase activity"/>
    <property type="evidence" value="ECO:0007669"/>
    <property type="project" value="UniProtKB-KW"/>
</dbReference>
<dbReference type="EMBL" id="JMPJ01000053">
    <property type="protein sequence ID" value="KFC80690.1"/>
    <property type="molecule type" value="Genomic_DNA"/>
</dbReference>
<evidence type="ECO:0000256" key="3">
    <source>
        <dbReference type="ARBA" id="ARBA00022801"/>
    </source>
</evidence>
<keyword evidence="2" id="KW-0479">Metal-binding</keyword>
<dbReference type="InterPro" id="IPR036866">
    <property type="entry name" value="RibonucZ/Hydroxyglut_hydro"/>
</dbReference>
<evidence type="ECO:0000256" key="4">
    <source>
        <dbReference type="ARBA" id="ARBA00022833"/>
    </source>
</evidence>
<accession>A0A085GAE5</accession>
<evidence type="ECO:0000313" key="6">
    <source>
        <dbReference type="EMBL" id="KFC80690.1"/>
    </source>
</evidence>
<dbReference type="InterPro" id="IPR051013">
    <property type="entry name" value="MBL_superfamily_lactonases"/>
</dbReference>